<dbReference type="InterPro" id="IPR056179">
    <property type="entry name" value="DHQS_C"/>
</dbReference>
<keyword evidence="21" id="KW-1185">Reference proteome</keyword>
<evidence type="ECO:0000256" key="4">
    <source>
        <dbReference type="ARBA" id="ARBA00004661"/>
    </source>
</evidence>
<evidence type="ECO:0000256" key="15">
    <source>
        <dbReference type="ARBA" id="ARBA00023239"/>
    </source>
</evidence>
<dbReference type="InterPro" id="IPR016037">
    <property type="entry name" value="DHQ_synth_AroB"/>
</dbReference>
<accession>A0ABP3R3R7</accession>
<evidence type="ECO:0000256" key="9">
    <source>
        <dbReference type="ARBA" id="ARBA00022605"/>
    </source>
</evidence>
<comment type="pathway">
    <text evidence="4 17">Metabolic intermediate biosynthesis; chorismate biosynthesis; chorismate from D-erythrose 4-phosphate and phosphoenolpyruvate: step 2/7.</text>
</comment>
<comment type="caution">
    <text evidence="20">The sequence shown here is derived from an EMBL/GenBank/DDBJ whole genome shotgun (WGS) entry which is preliminary data.</text>
</comment>
<evidence type="ECO:0000313" key="21">
    <source>
        <dbReference type="Proteomes" id="UP001500866"/>
    </source>
</evidence>
<evidence type="ECO:0000256" key="1">
    <source>
        <dbReference type="ARBA" id="ARBA00001393"/>
    </source>
</evidence>
<evidence type="ECO:0000256" key="2">
    <source>
        <dbReference type="ARBA" id="ARBA00001911"/>
    </source>
</evidence>
<dbReference type="CDD" id="cd08195">
    <property type="entry name" value="DHQS"/>
    <property type="match status" value="1"/>
</dbReference>
<dbReference type="InterPro" id="IPR050071">
    <property type="entry name" value="Dehydroquinate_synthase"/>
</dbReference>
<feature type="binding site" evidence="17">
    <location>
        <position position="258"/>
    </location>
    <ligand>
        <name>Zn(2+)</name>
        <dbReference type="ChEBI" id="CHEBI:29105"/>
    </ligand>
</feature>
<evidence type="ECO:0000259" key="19">
    <source>
        <dbReference type="Pfam" id="PF24621"/>
    </source>
</evidence>
<evidence type="ECO:0000256" key="13">
    <source>
        <dbReference type="ARBA" id="ARBA00023027"/>
    </source>
</evidence>
<dbReference type="PIRSF" id="PIRSF001455">
    <property type="entry name" value="DHQ_synth"/>
    <property type="match status" value="1"/>
</dbReference>
<keyword evidence="9 17" id="KW-0028">Amino-acid biosynthesis</keyword>
<feature type="binding site" evidence="17">
    <location>
        <position position="180"/>
    </location>
    <ligand>
        <name>Zn(2+)</name>
        <dbReference type="ChEBI" id="CHEBI:29105"/>
    </ligand>
</feature>
<evidence type="ECO:0000313" key="20">
    <source>
        <dbReference type="EMBL" id="GAA0599858.1"/>
    </source>
</evidence>
<dbReference type="EMBL" id="BAAADS010000010">
    <property type="protein sequence ID" value="GAA0599858.1"/>
    <property type="molecule type" value="Genomic_DNA"/>
</dbReference>
<dbReference type="InterPro" id="IPR030960">
    <property type="entry name" value="DHQS/DOIS_N"/>
</dbReference>
<dbReference type="SUPFAM" id="SSF56796">
    <property type="entry name" value="Dehydroquinate synthase-like"/>
    <property type="match status" value="1"/>
</dbReference>
<evidence type="ECO:0000256" key="17">
    <source>
        <dbReference type="HAMAP-Rule" id="MF_00110"/>
    </source>
</evidence>
<reference evidence="21" key="1">
    <citation type="journal article" date="2019" name="Int. J. Syst. Evol. Microbiol.">
        <title>The Global Catalogue of Microorganisms (GCM) 10K type strain sequencing project: providing services to taxonomists for standard genome sequencing and annotation.</title>
        <authorList>
            <consortium name="The Broad Institute Genomics Platform"/>
            <consortium name="The Broad Institute Genome Sequencing Center for Infectious Disease"/>
            <person name="Wu L."/>
            <person name="Ma J."/>
        </authorList>
    </citation>
    <scope>NUCLEOTIDE SEQUENCE [LARGE SCALE GENOMIC DNA]</scope>
    <source>
        <strain evidence="21">JCM 15395</strain>
    </source>
</reference>
<evidence type="ECO:0000256" key="11">
    <source>
        <dbReference type="ARBA" id="ARBA00022741"/>
    </source>
</evidence>
<evidence type="ECO:0000256" key="5">
    <source>
        <dbReference type="ARBA" id="ARBA00005412"/>
    </source>
</evidence>
<dbReference type="Gene3D" id="1.20.1090.10">
    <property type="entry name" value="Dehydroquinate synthase-like - alpha domain"/>
    <property type="match status" value="1"/>
</dbReference>
<dbReference type="InterPro" id="IPR030963">
    <property type="entry name" value="DHQ_synth_fam"/>
</dbReference>
<dbReference type="HAMAP" id="MF_00110">
    <property type="entry name" value="DHQ_synthase"/>
    <property type="match status" value="1"/>
</dbReference>
<feature type="domain" description="3-dehydroquinate synthase N-terminal" evidence="18">
    <location>
        <begin position="65"/>
        <end position="175"/>
    </location>
</feature>
<evidence type="ECO:0000256" key="6">
    <source>
        <dbReference type="ARBA" id="ARBA00013031"/>
    </source>
</evidence>
<comment type="catalytic activity">
    <reaction evidence="1 17">
        <text>7-phospho-2-dehydro-3-deoxy-D-arabino-heptonate = 3-dehydroquinate + phosphate</text>
        <dbReference type="Rhea" id="RHEA:21968"/>
        <dbReference type="ChEBI" id="CHEBI:32364"/>
        <dbReference type="ChEBI" id="CHEBI:43474"/>
        <dbReference type="ChEBI" id="CHEBI:58394"/>
        <dbReference type="EC" id="4.2.3.4"/>
    </reaction>
</comment>
<keyword evidence="11 17" id="KW-0547">Nucleotide-binding</keyword>
<evidence type="ECO:0000256" key="14">
    <source>
        <dbReference type="ARBA" id="ARBA00023141"/>
    </source>
</evidence>
<feature type="binding site" evidence="17">
    <location>
        <begin position="102"/>
        <end position="106"/>
    </location>
    <ligand>
        <name>NAD(+)</name>
        <dbReference type="ChEBI" id="CHEBI:57540"/>
    </ligand>
</feature>
<proteinExistence type="inferred from homology"/>
<feature type="binding site" evidence="17">
    <location>
        <position position="241"/>
    </location>
    <ligand>
        <name>Zn(2+)</name>
        <dbReference type="ChEBI" id="CHEBI:29105"/>
    </ligand>
</feature>
<evidence type="ECO:0000256" key="16">
    <source>
        <dbReference type="ARBA" id="ARBA00023285"/>
    </source>
</evidence>
<dbReference type="NCBIfam" id="TIGR01357">
    <property type="entry name" value="aroB"/>
    <property type="match status" value="1"/>
</dbReference>
<feature type="binding site" evidence="17">
    <location>
        <position position="147"/>
    </location>
    <ligand>
        <name>NAD(+)</name>
        <dbReference type="ChEBI" id="CHEBI:57540"/>
    </ligand>
</feature>
<comment type="cofactor">
    <cofactor evidence="2 17">
        <name>NAD(+)</name>
        <dbReference type="ChEBI" id="CHEBI:57540"/>
    </cofactor>
</comment>
<feature type="binding site" evidence="17">
    <location>
        <begin position="126"/>
        <end position="127"/>
    </location>
    <ligand>
        <name>NAD(+)</name>
        <dbReference type="ChEBI" id="CHEBI:57540"/>
    </ligand>
</feature>
<feature type="domain" description="3-dehydroquinate synthase C-terminal" evidence="19">
    <location>
        <begin position="177"/>
        <end position="317"/>
    </location>
</feature>
<comment type="caution">
    <text evidence="17">Lacks conserved residue(s) required for the propagation of feature annotation.</text>
</comment>
<keyword evidence="15 17" id="KW-0456">Lyase</keyword>
<evidence type="ECO:0000256" key="10">
    <source>
        <dbReference type="ARBA" id="ARBA00022723"/>
    </source>
</evidence>
<dbReference type="RefSeq" id="WP_343811791.1">
    <property type="nucleotide sequence ID" value="NZ_BAAADS010000010.1"/>
</dbReference>
<evidence type="ECO:0000256" key="3">
    <source>
        <dbReference type="ARBA" id="ARBA00004496"/>
    </source>
</evidence>
<sequence length="358" mass="39909">MNVTRINASSKTYYVYVGEGLRTKVEEFLPKTYSSILIVTDNLVAGHYLEDIEHNFDNERVYTAIIENGEESKSIEMFHQLQTKAIDCGLDRKSLIVALGGGVVGDLAGFVAATYMRGIDFIQMPTTILAHDSSVGGKVAINHEKGKNLIGNFYSPAAVIYDVDTLKSLNQKEFRSGYAELVKEALIADGTFFNTLMSVNLSDLNNTTIADHINQGITIKAEVVEADEREAGIRKYLNFGHTFGHALEALQGYHGFSHGEAVAVGLLFAFQVSEETFSIRLPFERLFSWLRSNGYPLQLPELDSKHMLSKMKLDKKTEGKKVQMVLLQSIAQPITVEISDDDLLRHIELFKKTLSGRF</sequence>
<evidence type="ECO:0000259" key="18">
    <source>
        <dbReference type="Pfam" id="PF01761"/>
    </source>
</evidence>
<dbReference type="Gene3D" id="3.40.50.1970">
    <property type="match status" value="1"/>
</dbReference>
<comment type="function">
    <text evidence="17">Catalyzes the conversion of 3-deoxy-D-arabino-heptulosonate 7-phosphate (DAHP) to dehydroquinate (DHQ).</text>
</comment>
<comment type="similarity">
    <text evidence="5 17">Belongs to the sugar phosphate cyclases superfamily. Dehydroquinate synthase family.</text>
</comment>
<dbReference type="PANTHER" id="PTHR43622:SF7">
    <property type="entry name" value="3-DEHYDROQUINATE SYNTHASE, CHLOROPLASTIC"/>
    <property type="match status" value="1"/>
</dbReference>
<keyword evidence="10 17" id="KW-0479">Metal-binding</keyword>
<dbReference type="PANTHER" id="PTHR43622">
    <property type="entry name" value="3-DEHYDROQUINATE SYNTHASE"/>
    <property type="match status" value="1"/>
</dbReference>
<feature type="binding site" evidence="17">
    <location>
        <position position="138"/>
    </location>
    <ligand>
        <name>NAD(+)</name>
        <dbReference type="ChEBI" id="CHEBI:57540"/>
    </ligand>
</feature>
<keyword evidence="8 17" id="KW-0963">Cytoplasm</keyword>
<keyword evidence="12 17" id="KW-0862">Zinc</keyword>
<keyword evidence="13 17" id="KW-0520">NAD</keyword>
<gene>
    <name evidence="17 20" type="primary">aroB</name>
    <name evidence="20" type="ORF">GCM10009001_15260</name>
</gene>
<organism evidence="20 21">
    <name type="scientific">Virgibacillus siamensis</name>
    <dbReference type="NCBI Taxonomy" id="480071"/>
    <lineage>
        <taxon>Bacteria</taxon>
        <taxon>Bacillati</taxon>
        <taxon>Bacillota</taxon>
        <taxon>Bacilli</taxon>
        <taxon>Bacillales</taxon>
        <taxon>Bacillaceae</taxon>
        <taxon>Virgibacillus</taxon>
    </lineage>
</organism>
<keyword evidence="14 17" id="KW-0057">Aromatic amino acid biosynthesis</keyword>
<evidence type="ECO:0000256" key="7">
    <source>
        <dbReference type="ARBA" id="ARBA00017684"/>
    </source>
</evidence>
<comment type="cofactor">
    <cofactor evidence="17">
        <name>Co(2+)</name>
        <dbReference type="ChEBI" id="CHEBI:48828"/>
    </cofactor>
    <cofactor evidence="17">
        <name>Zn(2+)</name>
        <dbReference type="ChEBI" id="CHEBI:29105"/>
    </cofactor>
    <text evidence="17">Binds 1 divalent metal cation per subunit. Can use either Co(2+) or Zn(2+).</text>
</comment>
<evidence type="ECO:0000256" key="8">
    <source>
        <dbReference type="ARBA" id="ARBA00022490"/>
    </source>
</evidence>
<dbReference type="Pfam" id="PF24621">
    <property type="entry name" value="DHQS_C"/>
    <property type="match status" value="1"/>
</dbReference>
<dbReference type="Pfam" id="PF01761">
    <property type="entry name" value="DHQ_synthase"/>
    <property type="match status" value="1"/>
</dbReference>
<evidence type="ECO:0000256" key="12">
    <source>
        <dbReference type="ARBA" id="ARBA00022833"/>
    </source>
</evidence>
<dbReference type="EC" id="4.2.3.4" evidence="6 17"/>
<keyword evidence="16 17" id="KW-0170">Cobalt</keyword>
<comment type="subcellular location">
    <subcellularLocation>
        <location evidence="3 17">Cytoplasm</location>
    </subcellularLocation>
</comment>
<protein>
    <recommendedName>
        <fullName evidence="7 17">3-dehydroquinate synthase</fullName>
        <shortName evidence="17">DHQS</shortName>
        <ecNumber evidence="6 17">4.2.3.4</ecNumber>
    </recommendedName>
</protein>
<name>A0ABP3R3R7_9BACI</name>
<dbReference type="Proteomes" id="UP001500866">
    <property type="component" value="Unassembled WGS sequence"/>
</dbReference>